<evidence type="ECO:0000259" key="2">
    <source>
        <dbReference type="Pfam" id="PF00857"/>
    </source>
</evidence>
<reference evidence="3" key="2">
    <citation type="submission" date="2024-02" db="EMBL/GenBank/DDBJ databases">
        <title>Comparative genomics of Cryptococcus and Kwoniella reveals pathogenesis evolution and contrasting modes of karyotype evolution via chromosome fusion or intercentromeric recombination.</title>
        <authorList>
            <person name="Coelho M.A."/>
            <person name="David-Palma M."/>
            <person name="Shea T."/>
            <person name="Bowers K."/>
            <person name="McGinley-Smith S."/>
            <person name="Mohammad A.W."/>
            <person name="Gnirke A."/>
            <person name="Yurkov A.M."/>
            <person name="Nowrousian M."/>
            <person name="Sun S."/>
            <person name="Cuomo C.A."/>
            <person name="Heitman J."/>
        </authorList>
    </citation>
    <scope>NUCLEOTIDE SEQUENCE</scope>
    <source>
        <strain evidence="3">CBS 10737</strain>
    </source>
</reference>
<dbReference type="EMBL" id="CP144529">
    <property type="protein sequence ID" value="WWC73469.1"/>
    <property type="molecule type" value="Genomic_DNA"/>
</dbReference>
<sequence>MAARRPLLLICDVQDRFRTAIYGFDQMKNTICKMLKIAEVLEIPTLITEQNPKALGATINEVTDLINPSRHLGTFSKTKFSMVNENTKALLEKDNHNMYIVTGIESHVCVLQTTLDLLKLSTKPDVYVLADGISSCNKPEIGISITRMEKAGAIVTTSESIIFELLGDANHDKFKKVAGIIKQTKAQTAEALESLCV</sequence>
<name>A0AAJ8LAY7_9TREE</name>
<dbReference type="AlphaFoldDB" id="A0AAJ8LAY7"/>
<comment type="similarity">
    <text evidence="1">Belongs to the isochorismatase family.</text>
</comment>
<dbReference type="Pfam" id="PF00857">
    <property type="entry name" value="Isochorismatase"/>
    <property type="match status" value="1"/>
</dbReference>
<dbReference type="InterPro" id="IPR000868">
    <property type="entry name" value="Isochorismatase-like_dom"/>
</dbReference>
<evidence type="ECO:0000256" key="1">
    <source>
        <dbReference type="ARBA" id="ARBA00006336"/>
    </source>
</evidence>
<dbReference type="KEGG" id="kpin:30174135"/>
<dbReference type="PANTHER" id="PTHR14119">
    <property type="entry name" value="HYDROLASE"/>
    <property type="match status" value="1"/>
</dbReference>
<protein>
    <recommendedName>
        <fullName evidence="2">Isochorismatase-like domain-containing protein</fullName>
    </recommendedName>
</protein>
<keyword evidence="4" id="KW-1185">Reference proteome</keyword>
<evidence type="ECO:0000313" key="3">
    <source>
        <dbReference type="EMBL" id="WWC73469.1"/>
    </source>
</evidence>
<dbReference type="PANTHER" id="PTHR14119:SF3">
    <property type="entry name" value="ISOCHORISMATASE DOMAIN-CONTAINING PROTEIN 2"/>
    <property type="match status" value="1"/>
</dbReference>
<dbReference type="SUPFAM" id="SSF52499">
    <property type="entry name" value="Isochorismatase-like hydrolases"/>
    <property type="match status" value="1"/>
</dbReference>
<gene>
    <name evidence="3" type="ORF">I206_107439</name>
</gene>
<accession>A0AAJ8LAY7</accession>
<dbReference type="GeneID" id="30174135"/>
<evidence type="ECO:0000313" key="4">
    <source>
        <dbReference type="Proteomes" id="UP000094020"/>
    </source>
</evidence>
<dbReference type="InterPro" id="IPR036380">
    <property type="entry name" value="Isochorismatase-like_sf"/>
</dbReference>
<proteinExistence type="inferred from homology"/>
<organism evidence="3 4">
    <name type="scientific">Kwoniella pini CBS 10737</name>
    <dbReference type="NCBI Taxonomy" id="1296096"/>
    <lineage>
        <taxon>Eukaryota</taxon>
        <taxon>Fungi</taxon>
        <taxon>Dikarya</taxon>
        <taxon>Basidiomycota</taxon>
        <taxon>Agaricomycotina</taxon>
        <taxon>Tremellomycetes</taxon>
        <taxon>Tremellales</taxon>
        <taxon>Cryptococcaceae</taxon>
        <taxon>Kwoniella</taxon>
    </lineage>
</organism>
<reference evidence="3" key="1">
    <citation type="submission" date="2013-07" db="EMBL/GenBank/DDBJ databases">
        <authorList>
            <consortium name="The Broad Institute Genome Sequencing Platform"/>
            <person name="Cuomo C."/>
            <person name="Litvintseva A."/>
            <person name="Chen Y."/>
            <person name="Heitman J."/>
            <person name="Sun S."/>
            <person name="Springer D."/>
            <person name="Dromer F."/>
            <person name="Young S.K."/>
            <person name="Zeng Q."/>
            <person name="Gargeya S."/>
            <person name="Fitzgerald M."/>
            <person name="Abouelleil A."/>
            <person name="Alvarado L."/>
            <person name="Berlin A.M."/>
            <person name="Chapman S.B."/>
            <person name="Dewar J."/>
            <person name="Goldberg J."/>
            <person name="Griggs A."/>
            <person name="Gujja S."/>
            <person name="Hansen M."/>
            <person name="Howarth C."/>
            <person name="Imamovic A."/>
            <person name="Larimer J."/>
            <person name="McCowan C."/>
            <person name="Murphy C."/>
            <person name="Pearson M."/>
            <person name="Priest M."/>
            <person name="Roberts A."/>
            <person name="Saif S."/>
            <person name="Shea T."/>
            <person name="Sykes S."/>
            <person name="Wortman J."/>
            <person name="Nusbaum C."/>
            <person name="Birren B."/>
        </authorList>
    </citation>
    <scope>NUCLEOTIDE SEQUENCE</scope>
    <source>
        <strain evidence="3">CBS 10737</strain>
    </source>
</reference>
<dbReference type="Gene3D" id="3.40.50.850">
    <property type="entry name" value="Isochorismatase-like"/>
    <property type="match status" value="1"/>
</dbReference>
<feature type="domain" description="Isochorismatase-like" evidence="2">
    <location>
        <begin position="7"/>
        <end position="159"/>
    </location>
</feature>
<dbReference type="RefSeq" id="XP_019009121.2">
    <property type="nucleotide sequence ID" value="XM_019157481.2"/>
</dbReference>
<dbReference type="Proteomes" id="UP000094020">
    <property type="component" value="Chromosome 11"/>
</dbReference>
<dbReference type="InterPro" id="IPR050993">
    <property type="entry name" value="Isochorismatase_domain"/>
</dbReference>